<dbReference type="AlphaFoldDB" id="A0A3P7LKL6"/>
<evidence type="ECO:0000256" key="4">
    <source>
        <dbReference type="ARBA" id="ARBA00023242"/>
    </source>
</evidence>
<sequence>MEHYSQLSRAQLSFDYLHTNSTTHEFLFGAVAELIDNSRDAGATELDIYTSKRQVNVYQF</sequence>
<dbReference type="PANTHER" id="PTHR23337">
    <property type="entry name" value="ZINC FINGER CW-TYPE COILED-COIL DOMAIN PROTEIN 1"/>
    <property type="match status" value="1"/>
</dbReference>
<keyword evidence="2" id="KW-0479">Metal-binding</keyword>
<evidence type="ECO:0000256" key="2">
    <source>
        <dbReference type="ARBA" id="ARBA00022723"/>
    </source>
</evidence>
<reference evidence="5 6" key="1">
    <citation type="submission" date="2018-11" db="EMBL/GenBank/DDBJ databases">
        <authorList>
            <consortium name="Pathogen Informatics"/>
        </authorList>
    </citation>
    <scope>NUCLEOTIDE SEQUENCE [LARGE SCALE GENOMIC DNA]</scope>
</reference>
<proteinExistence type="predicted"/>
<evidence type="ECO:0008006" key="7">
    <source>
        <dbReference type="Google" id="ProtNLM"/>
    </source>
</evidence>
<dbReference type="PANTHER" id="PTHR23337:SF3">
    <property type="entry name" value="MORC FAMILY CW-TYPE ZINC FINGER 2"/>
    <property type="match status" value="1"/>
</dbReference>
<organism evidence="5 6">
    <name type="scientific">Dibothriocephalus latus</name>
    <name type="common">Fish tapeworm</name>
    <name type="synonym">Diphyllobothrium latum</name>
    <dbReference type="NCBI Taxonomy" id="60516"/>
    <lineage>
        <taxon>Eukaryota</taxon>
        <taxon>Metazoa</taxon>
        <taxon>Spiralia</taxon>
        <taxon>Lophotrochozoa</taxon>
        <taxon>Platyhelminthes</taxon>
        <taxon>Cestoda</taxon>
        <taxon>Eucestoda</taxon>
        <taxon>Diphyllobothriidea</taxon>
        <taxon>Diphyllobothriidae</taxon>
        <taxon>Dibothriocephalus</taxon>
    </lineage>
</organism>
<evidence type="ECO:0000313" key="5">
    <source>
        <dbReference type="EMBL" id="VDN11373.1"/>
    </source>
</evidence>
<keyword evidence="3" id="KW-0175">Coiled coil</keyword>
<evidence type="ECO:0000256" key="3">
    <source>
        <dbReference type="ARBA" id="ARBA00023054"/>
    </source>
</evidence>
<evidence type="ECO:0000256" key="1">
    <source>
        <dbReference type="ARBA" id="ARBA00004123"/>
    </source>
</evidence>
<dbReference type="Pfam" id="PF13589">
    <property type="entry name" value="HATPase_c_3"/>
    <property type="match status" value="1"/>
</dbReference>
<keyword evidence="4" id="KW-0539">Nucleus</keyword>
<name>A0A3P7LKL6_DIBLA</name>
<evidence type="ECO:0000313" key="6">
    <source>
        <dbReference type="Proteomes" id="UP000281553"/>
    </source>
</evidence>
<dbReference type="Proteomes" id="UP000281553">
    <property type="component" value="Unassembled WGS sequence"/>
</dbReference>
<gene>
    <name evidence="5" type="ORF">DILT_LOCUS7204</name>
</gene>
<dbReference type="GO" id="GO:0005634">
    <property type="term" value="C:nucleus"/>
    <property type="evidence" value="ECO:0007669"/>
    <property type="project" value="UniProtKB-SubCell"/>
</dbReference>
<dbReference type="OrthoDB" id="757982at2759"/>
<dbReference type="EMBL" id="UYRU01051297">
    <property type="protein sequence ID" value="VDN11373.1"/>
    <property type="molecule type" value="Genomic_DNA"/>
</dbReference>
<dbReference type="SUPFAM" id="SSF55874">
    <property type="entry name" value="ATPase domain of HSP90 chaperone/DNA topoisomerase II/histidine kinase"/>
    <property type="match status" value="1"/>
</dbReference>
<dbReference type="InterPro" id="IPR036890">
    <property type="entry name" value="HATPase_C_sf"/>
</dbReference>
<accession>A0A3P7LKL6</accession>
<keyword evidence="6" id="KW-1185">Reference proteome</keyword>
<protein>
    <recommendedName>
        <fullName evidence="7">Histidine kinase/HSP90-like ATPase domain-containing protein</fullName>
    </recommendedName>
</protein>
<dbReference type="GO" id="GO:0046872">
    <property type="term" value="F:metal ion binding"/>
    <property type="evidence" value="ECO:0007669"/>
    <property type="project" value="UniProtKB-KW"/>
</dbReference>
<comment type="subcellular location">
    <subcellularLocation>
        <location evidence="1">Nucleus</location>
    </subcellularLocation>
</comment>